<dbReference type="Proteomes" id="UP000325313">
    <property type="component" value="Unassembled WGS sequence"/>
</dbReference>
<sequence>MYAEGKNGIQVNILGVVGSFLLNPAHRQTDLRLSMTLDRLAAKFDLHDPAVREAAARRESLASAP</sequence>
<dbReference type="AlphaFoldDB" id="A0A5B0N751"/>
<comment type="caution">
    <text evidence="1">The sequence shown here is derived from an EMBL/GenBank/DDBJ whole genome shotgun (WGS) entry which is preliminary data.</text>
</comment>
<reference evidence="1 2" key="1">
    <citation type="submission" date="2019-05" db="EMBL/GenBank/DDBJ databases">
        <title>Emergence of the Ug99 lineage of the wheat stem rust pathogen through somatic hybridization.</title>
        <authorList>
            <person name="Li F."/>
            <person name="Upadhyaya N.M."/>
            <person name="Sperschneider J."/>
            <person name="Matny O."/>
            <person name="Nguyen-Phuc H."/>
            <person name="Mago R."/>
            <person name="Raley C."/>
            <person name="Miller M.E."/>
            <person name="Silverstein K.A.T."/>
            <person name="Henningsen E."/>
            <person name="Hirsch C.D."/>
            <person name="Visser B."/>
            <person name="Pretorius Z.A."/>
            <person name="Steffenson B.J."/>
            <person name="Schwessinger B."/>
            <person name="Dodds P.N."/>
            <person name="Figueroa M."/>
        </authorList>
    </citation>
    <scope>NUCLEOTIDE SEQUENCE [LARGE SCALE GENOMIC DNA]</scope>
    <source>
        <strain evidence="1 2">Ug99</strain>
    </source>
</reference>
<accession>A0A5B0N751</accession>
<name>A0A5B0N751_PUCGR</name>
<proteinExistence type="predicted"/>
<protein>
    <submittedName>
        <fullName evidence="1">Uncharacterized protein</fullName>
    </submittedName>
</protein>
<dbReference type="EMBL" id="VDEP01000417">
    <property type="protein sequence ID" value="KAA1085117.1"/>
    <property type="molecule type" value="Genomic_DNA"/>
</dbReference>
<evidence type="ECO:0000313" key="1">
    <source>
        <dbReference type="EMBL" id="KAA1085117.1"/>
    </source>
</evidence>
<evidence type="ECO:0000313" key="2">
    <source>
        <dbReference type="Proteomes" id="UP000325313"/>
    </source>
</evidence>
<gene>
    <name evidence="1" type="ORF">PGTUg99_006407</name>
</gene>
<organism evidence="1 2">
    <name type="scientific">Puccinia graminis f. sp. tritici</name>
    <dbReference type="NCBI Taxonomy" id="56615"/>
    <lineage>
        <taxon>Eukaryota</taxon>
        <taxon>Fungi</taxon>
        <taxon>Dikarya</taxon>
        <taxon>Basidiomycota</taxon>
        <taxon>Pucciniomycotina</taxon>
        <taxon>Pucciniomycetes</taxon>
        <taxon>Pucciniales</taxon>
        <taxon>Pucciniaceae</taxon>
        <taxon>Puccinia</taxon>
    </lineage>
</organism>